<organism evidence="2 3">
    <name type="scientific">Sneathiella chungangensis</name>
    <dbReference type="NCBI Taxonomy" id="1418234"/>
    <lineage>
        <taxon>Bacteria</taxon>
        <taxon>Pseudomonadati</taxon>
        <taxon>Pseudomonadota</taxon>
        <taxon>Alphaproteobacteria</taxon>
        <taxon>Sneathiellales</taxon>
        <taxon>Sneathiellaceae</taxon>
        <taxon>Sneathiella</taxon>
    </lineage>
</organism>
<proteinExistence type="predicted"/>
<dbReference type="RefSeq" id="WP_161337790.1">
    <property type="nucleotide sequence ID" value="NZ_JBHSDG010000002.1"/>
</dbReference>
<dbReference type="AlphaFoldDB" id="A0A845MDD9"/>
<evidence type="ECO:0008006" key="4">
    <source>
        <dbReference type="Google" id="ProtNLM"/>
    </source>
</evidence>
<dbReference type="PROSITE" id="PS51257">
    <property type="entry name" value="PROKAR_LIPOPROTEIN"/>
    <property type="match status" value="1"/>
</dbReference>
<protein>
    <recommendedName>
        <fullName evidence="4">Lipoprotein</fullName>
    </recommendedName>
</protein>
<reference evidence="2 3" key="1">
    <citation type="journal article" date="2014" name="Int. J. Syst. Evol. Microbiol.">
        <title>Sneathiella chungangensis sp. nov., isolated from a marine sand, and emended description of the genus Sneathiella.</title>
        <authorList>
            <person name="Siamphan C."/>
            <person name="Kim H."/>
            <person name="Lee J.S."/>
            <person name="Kim W."/>
        </authorList>
    </citation>
    <scope>NUCLEOTIDE SEQUENCE [LARGE SCALE GENOMIC DNA]</scope>
    <source>
        <strain evidence="2 3">KCTC 32476</strain>
    </source>
</reference>
<sequence length="246" mass="26989">MQTIRSCCVLLLAVLVTGCASLTNTEIHTSPEVSLNSSFQRAPDKPILISVIDHDAAKREGDFGPVLINEINRIYPNAFQVVPPSTSSVAGSVSMQIHVRRLGGFFNDSTLSVLRRSGYKDPVSGDADEWQQVILEAKSEQPVISGYVGGPYGIIRGWSGIAFIDIKVHDLRFDRPHIFTISIAAERSTLNNFGFITAQMNAAEAWEDVEPRLARFLDAAVQKVAAEQYRQVSPPKPNKSGSYKTI</sequence>
<keyword evidence="1" id="KW-0732">Signal</keyword>
<evidence type="ECO:0000313" key="2">
    <source>
        <dbReference type="EMBL" id="MZR21390.1"/>
    </source>
</evidence>
<evidence type="ECO:0000313" key="3">
    <source>
        <dbReference type="Proteomes" id="UP000445696"/>
    </source>
</evidence>
<feature type="signal peptide" evidence="1">
    <location>
        <begin position="1"/>
        <end position="22"/>
    </location>
</feature>
<dbReference type="EMBL" id="WTVA01000001">
    <property type="protein sequence ID" value="MZR21390.1"/>
    <property type="molecule type" value="Genomic_DNA"/>
</dbReference>
<keyword evidence="3" id="KW-1185">Reference proteome</keyword>
<dbReference type="Proteomes" id="UP000445696">
    <property type="component" value="Unassembled WGS sequence"/>
</dbReference>
<feature type="chain" id="PRO_5032461852" description="Lipoprotein" evidence="1">
    <location>
        <begin position="23"/>
        <end position="246"/>
    </location>
</feature>
<comment type="caution">
    <text evidence="2">The sequence shown here is derived from an EMBL/GenBank/DDBJ whole genome shotgun (WGS) entry which is preliminary data.</text>
</comment>
<gene>
    <name evidence="2" type="ORF">GQF03_03510</name>
</gene>
<name>A0A845MDD9_9PROT</name>
<accession>A0A845MDD9</accession>
<evidence type="ECO:0000256" key="1">
    <source>
        <dbReference type="SAM" id="SignalP"/>
    </source>
</evidence>